<protein>
    <submittedName>
        <fullName evidence="1">Uncharacterized protein</fullName>
    </submittedName>
</protein>
<evidence type="ECO:0000313" key="2">
    <source>
        <dbReference type="Proteomes" id="UP000479000"/>
    </source>
</evidence>
<dbReference type="EMBL" id="CADCXU010004613">
    <property type="protein sequence ID" value="CAA9996429.1"/>
    <property type="molecule type" value="Genomic_DNA"/>
</dbReference>
<dbReference type="OrthoDB" id="6416577at2759"/>
<accession>A0A6H5G3K6</accession>
<dbReference type="AlphaFoldDB" id="A0A6H5G3K6"/>
<name>A0A6H5G3K6_9HEMI</name>
<feature type="non-terminal residue" evidence="1">
    <location>
        <position position="97"/>
    </location>
</feature>
<keyword evidence="2" id="KW-1185">Reference proteome</keyword>
<proteinExistence type="predicted"/>
<reference evidence="1 2" key="1">
    <citation type="submission" date="2020-02" db="EMBL/GenBank/DDBJ databases">
        <authorList>
            <person name="Ferguson B K."/>
        </authorList>
    </citation>
    <scope>NUCLEOTIDE SEQUENCE [LARGE SCALE GENOMIC DNA]</scope>
</reference>
<sequence length="97" mass="11026">MFIPSTTSCTSDSEWAPLGSFSPPPPTACTSDSVWPTFLNEGGHMLSDCRWRGTITILPFRNRHGQKKLFLIHIYSESLPEQVSNHFLNKCLCVRLW</sequence>
<organism evidence="1 2">
    <name type="scientific">Nesidiocoris tenuis</name>
    <dbReference type="NCBI Taxonomy" id="355587"/>
    <lineage>
        <taxon>Eukaryota</taxon>
        <taxon>Metazoa</taxon>
        <taxon>Ecdysozoa</taxon>
        <taxon>Arthropoda</taxon>
        <taxon>Hexapoda</taxon>
        <taxon>Insecta</taxon>
        <taxon>Pterygota</taxon>
        <taxon>Neoptera</taxon>
        <taxon>Paraneoptera</taxon>
        <taxon>Hemiptera</taxon>
        <taxon>Heteroptera</taxon>
        <taxon>Panheteroptera</taxon>
        <taxon>Cimicomorpha</taxon>
        <taxon>Miridae</taxon>
        <taxon>Dicyphina</taxon>
        <taxon>Nesidiocoris</taxon>
    </lineage>
</organism>
<evidence type="ECO:0000313" key="1">
    <source>
        <dbReference type="EMBL" id="CAA9996429.1"/>
    </source>
</evidence>
<gene>
    <name evidence="1" type="ORF">NTEN_LOCUS2956</name>
</gene>
<dbReference type="Proteomes" id="UP000479000">
    <property type="component" value="Unassembled WGS sequence"/>
</dbReference>